<dbReference type="OrthoDB" id="310690at2759"/>
<keyword evidence="2" id="KW-1185">Reference proteome</keyword>
<dbReference type="SUPFAM" id="SSF52540">
    <property type="entry name" value="P-loop containing nucleoside triphosphate hydrolases"/>
    <property type="match status" value="1"/>
</dbReference>
<gene>
    <name evidence="1" type="ORF">SNEC2469_LOCUS29400</name>
</gene>
<protein>
    <submittedName>
        <fullName evidence="1">Uncharacterized protein</fullName>
    </submittedName>
</protein>
<accession>A0A813B044</accession>
<dbReference type="Proteomes" id="UP000601435">
    <property type="component" value="Unassembled WGS sequence"/>
</dbReference>
<dbReference type="InterPro" id="IPR027417">
    <property type="entry name" value="P-loop_NTPase"/>
</dbReference>
<comment type="caution">
    <text evidence="1">The sequence shown here is derived from an EMBL/GenBank/DDBJ whole genome shotgun (WGS) entry which is preliminary data.</text>
</comment>
<reference evidence="1" key="1">
    <citation type="submission" date="2021-02" db="EMBL/GenBank/DDBJ databases">
        <authorList>
            <person name="Dougan E. K."/>
            <person name="Rhodes N."/>
            <person name="Thang M."/>
            <person name="Chan C."/>
        </authorList>
    </citation>
    <scope>NUCLEOTIDE SEQUENCE</scope>
</reference>
<sequence length="233" mass="26289">MECLTERTDAKRRNGYIAAATSKGKVTLATRPFSRGVDFSMPQEHTFVVIQTFLSSYASEERQLKGRTARQGRGGLYIQALCAVHLEGKFGFTEQDLKTLSTSTGEQTQRLLTSKQHEKTVSKMQGAAERRRAARVIEAETQRWGELLFKPNADISEKLKKLASWNASGSKVHYSVLLDISGSMYGESKRQMDRAFNRFRQELVQQEEKGSTTSVSVVLFNHEAQAELRGFWV</sequence>
<dbReference type="Gene3D" id="3.40.50.300">
    <property type="entry name" value="P-loop containing nucleotide triphosphate hydrolases"/>
    <property type="match status" value="1"/>
</dbReference>
<dbReference type="AlphaFoldDB" id="A0A813B044"/>
<evidence type="ECO:0000313" key="2">
    <source>
        <dbReference type="Proteomes" id="UP000601435"/>
    </source>
</evidence>
<evidence type="ECO:0000313" key="1">
    <source>
        <dbReference type="EMBL" id="CAE7887868.1"/>
    </source>
</evidence>
<organism evidence="1 2">
    <name type="scientific">Symbiodinium necroappetens</name>
    <dbReference type="NCBI Taxonomy" id="1628268"/>
    <lineage>
        <taxon>Eukaryota</taxon>
        <taxon>Sar</taxon>
        <taxon>Alveolata</taxon>
        <taxon>Dinophyceae</taxon>
        <taxon>Suessiales</taxon>
        <taxon>Symbiodiniaceae</taxon>
        <taxon>Symbiodinium</taxon>
    </lineage>
</organism>
<name>A0A813B044_9DINO</name>
<proteinExistence type="predicted"/>
<dbReference type="EMBL" id="CAJNJA010066086">
    <property type="protein sequence ID" value="CAE7887868.1"/>
    <property type="molecule type" value="Genomic_DNA"/>
</dbReference>